<evidence type="ECO:0000313" key="3">
    <source>
        <dbReference type="EMBL" id="TDG36355.1"/>
    </source>
</evidence>
<evidence type="ECO:0000313" key="4">
    <source>
        <dbReference type="Proteomes" id="UP000295668"/>
    </source>
</evidence>
<keyword evidence="1" id="KW-0732">Signal</keyword>
<dbReference type="SMART" id="SM01360">
    <property type="entry name" value="A2M"/>
    <property type="match status" value="1"/>
</dbReference>
<dbReference type="Pfam" id="PF07715">
    <property type="entry name" value="Plug"/>
    <property type="match status" value="1"/>
</dbReference>
<dbReference type="Pfam" id="PF17973">
    <property type="entry name" value="bMG10"/>
    <property type="match status" value="1"/>
</dbReference>
<keyword evidence="4" id="KW-1185">Reference proteome</keyword>
<protein>
    <recommendedName>
        <fullName evidence="2">Alpha-2-macroglobulin domain-containing protein</fullName>
    </recommendedName>
</protein>
<organism evidence="3 4">
    <name type="scientific">Pedobacter changchengzhani</name>
    <dbReference type="NCBI Taxonomy" id="2529274"/>
    <lineage>
        <taxon>Bacteria</taxon>
        <taxon>Pseudomonadati</taxon>
        <taxon>Bacteroidota</taxon>
        <taxon>Sphingobacteriia</taxon>
        <taxon>Sphingobacteriales</taxon>
        <taxon>Sphingobacteriaceae</taxon>
        <taxon>Pedobacter</taxon>
    </lineage>
</organism>
<dbReference type="Gene3D" id="1.50.10.20">
    <property type="match status" value="1"/>
</dbReference>
<dbReference type="Gene3D" id="2.20.130.20">
    <property type="match status" value="1"/>
</dbReference>
<dbReference type="PANTHER" id="PTHR40094">
    <property type="entry name" value="ALPHA-2-MACROGLOBULIN HOMOLOG"/>
    <property type="match status" value="1"/>
</dbReference>
<accession>A0A4R5MM61</accession>
<dbReference type="InterPro" id="IPR041246">
    <property type="entry name" value="Bact_MG10"/>
</dbReference>
<dbReference type="OrthoDB" id="9767116at2"/>
<reference evidence="3 4" key="1">
    <citation type="submission" date="2019-02" db="EMBL/GenBank/DDBJ databases">
        <title>Pedobacter sp. nov., a novel speices isolated from soil of pinguins habitat in Antarcitica.</title>
        <authorList>
            <person name="He R.-H."/>
        </authorList>
    </citation>
    <scope>NUCLEOTIDE SEQUENCE [LARGE SCALE GENOMIC DNA]</scope>
    <source>
        <strain evidence="3 4">E01020</strain>
    </source>
</reference>
<dbReference type="Gene3D" id="2.170.130.10">
    <property type="entry name" value="TonB-dependent receptor, plug domain"/>
    <property type="match status" value="1"/>
</dbReference>
<dbReference type="Pfam" id="PF00207">
    <property type="entry name" value="A2M"/>
    <property type="match status" value="1"/>
</dbReference>
<dbReference type="InterPro" id="IPR008969">
    <property type="entry name" value="CarboxyPept-like_regulatory"/>
</dbReference>
<dbReference type="PANTHER" id="PTHR40094:SF1">
    <property type="entry name" value="UBIQUITIN DOMAIN-CONTAINING PROTEIN"/>
    <property type="match status" value="1"/>
</dbReference>
<evidence type="ECO:0000256" key="1">
    <source>
        <dbReference type="SAM" id="SignalP"/>
    </source>
</evidence>
<dbReference type="Proteomes" id="UP000295668">
    <property type="component" value="Unassembled WGS sequence"/>
</dbReference>
<dbReference type="SUPFAM" id="SSF49464">
    <property type="entry name" value="Carboxypeptidase regulatory domain-like"/>
    <property type="match status" value="1"/>
</dbReference>
<name>A0A4R5MM61_9SPHI</name>
<dbReference type="InterPro" id="IPR001599">
    <property type="entry name" value="Macroglobln_a2"/>
</dbReference>
<dbReference type="InterPro" id="IPR051802">
    <property type="entry name" value="YfhM-like"/>
</dbReference>
<dbReference type="InterPro" id="IPR037066">
    <property type="entry name" value="Plug_dom_sf"/>
</dbReference>
<proteinExistence type="predicted"/>
<dbReference type="RefSeq" id="WP_133262085.1">
    <property type="nucleotide sequence ID" value="NZ_SJCY01000004.1"/>
</dbReference>
<dbReference type="InterPro" id="IPR012910">
    <property type="entry name" value="Plug_dom"/>
</dbReference>
<comment type="caution">
    <text evidence="3">The sequence shown here is derived from an EMBL/GenBank/DDBJ whole genome shotgun (WGS) entry which is preliminary data.</text>
</comment>
<gene>
    <name evidence="3" type="ORF">EZJ43_07470</name>
</gene>
<dbReference type="SUPFAM" id="SSF56935">
    <property type="entry name" value="Porins"/>
    <property type="match status" value="1"/>
</dbReference>
<sequence>MKISLAFLLLLFLTAPGFAQNKLSQSRQSSKYAYIYKLTDKEAFEVYSKPKFNITDRFFHTVVDSFLIEKFYNKQLDFGHYLFVSVVRNDINYKLKSVQNTNIQFVNNLKEFQFSVADLKGNLIQNADVTIAKRKKINFDQKAQLYKSSFPKKEEVITVKYDGLSNFFNYDLHDSDYNPERSWSFFKKLIYAFPIKYTWQPIKKLFKKRYKKPKTYYSGYMVFSKPKYKPLDTVKLKAYVLTNKGELVKNIRAKVGLVTDGKPKTLATISPYKDGGYEYSFVLADSLNLKLDRSYSVSLTDNKKLFNMVSQSFNYEDYELKSLNFLTRTDREVHQIGTPISLYLKATDENELAVPDGRVEIVALTDNVSAFYKDKIFVPDTLWKKSLKLDPVGETKLILPDSIFPKADLRFSLDINFLNSNNESRSDRKSLSYKYLKGDLKEIESSLVKDSLLIDYCVNDKSTKEKASVLWFTKDDLLLDSQFVSLPKTFKTDYRASYIKVKTAGGLKEHIYISDFYPNLSIGALQSKDSLRVLVNNENKIPFWYTIFSGNKVISKGYTTVLDTLLKHTANKAAQIQINYFWDEREKTEEASAVYNPNILNVKLISPDVVYPGQKVNMLVKVTDVNNLPVANTDLTAYASTSKFKNNYIPFIPTFQKGLSVRKKNNLQIETDDSSIGYNVRLNWLKWGKALRLDTIEYYKFTHPNNIYSITENTNDTTTQVAPFAILNGDIEPVKVLYIDEIPVFFNQADQLQHYAFKVEPGKHNFRLRTANFMITLENFEVIKGKKTIVGILADSTNTLAKVIRQPIQFNAYEAQLLNKYMLKVVNNFNGEKTTIDAGEDKLLLNPPPNTFANNELVIGPIKENFLNFKSGGVSQNFIKESGYTYTFTPGLIKQKSFLGNYAFNTNLGVGSNTSSTDFTQSLLKKGEIDSIWADYLNLRSYSTQLFKNIFTKYNEGGRLAFKIDTAFTKKLPYIKNIIIYKPDEPSFIQIFPGKEVSNRFNLEKGEYRILFLLKDNRFFIAEQVNVLEKGLNYYEWENFKVQIADQFSLKLDELIKATITTDYYDVRPIDVAILETFNDRYFDGKVLKGKMTGRIIDRAKHAIPGVIVKVVGLSKGVSTDAKGYFILNVPQSGQVSISLIGYNTKVIKVIEGSIGDKILEESSNSLQEIVVVGYGTQAKKMLTASSVSYLEGRVAGLNIENNTGAPGFRGSVQIRGISEIKISGRGSYDANGTKPLILVDGNPFVGDLNSLLPEDILSIEVLKGADATAVFGARGGDGVIIVKTKNGNVRVNMGLKSEGAFISQQQTMRTNFSDEGFWQPKLITDETGTAKFSVKFPDDITKWTTRVIAMNGKKQAGYTETFIKSFKSLSANFVSPLFATDGDEINVIGKLMSYTPFEESVNRKFSYNGTELRNSTFKFKNAHIDTVAIVVSGKDSLKFEYTLKQDNGYFDGEIRKIPVFAQGVLETKGYFSAMLRDTSITYNFDKNLGKITLRAESSVFPTLLDEMTNLRNYEYLCNEQLASKLKGLLLEKQVRKFLDQPFIHEKDILFIIKKLQQNKKPQGTWPWWQNGDEQIWISLHVAEAMLNAEKNGYKTNFDKQVLYSYLVNKLVDQPNTYEQIQTIKLLHLLDDKYFIKDWVEAFEKKKLDVKPNLFEQLELMELKQMAEIKINIDSLIKIKKQTMFGNIYWGDQNTRFWDNSIQNTIIAYRILKNAGGYASELEKISMYFLEQRKDGQWRNTFESSLILETILPEMIAGDKKAGPASLSLNNETVNTFPYDKILEPVSEIKLDKKGKMPLYFTAFQQFQNPKPEKVSKDFTVNTSFIQNGSAVSKLKAGTLTTLKVEVEVRADADYVMIEIPIPAGCSYENKIQNFWGVESHREYFKNKTTIFCTKLKQGKYTFNIDLMPRYSGSYVLNPAKAEMMYFPVFYGREGMKKVGIN</sequence>
<feature type="chain" id="PRO_5020879260" description="Alpha-2-macroglobulin domain-containing protein" evidence="1">
    <location>
        <begin position="20"/>
        <end position="1942"/>
    </location>
</feature>
<evidence type="ECO:0000259" key="2">
    <source>
        <dbReference type="SMART" id="SM01360"/>
    </source>
</evidence>
<feature type="domain" description="Alpha-2-macroglobulin" evidence="2">
    <location>
        <begin position="1317"/>
        <end position="1406"/>
    </location>
</feature>
<dbReference type="EMBL" id="SJCY01000004">
    <property type="protein sequence ID" value="TDG36355.1"/>
    <property type="molecule type" value="Genomic_DNA"/>
</dbReference>
<dbReference type="GO" id="GO:0004866">
    <property type="term" value="F:endopeptidase inhibitor activity"/>
    <property type="evidence" value="ECO:0007669"/>
    <property type="project" value="InterPro"/>
</dbReference>
<dbReference type="Pfam" id="PF13715">
    <property type="entry name" value="CarbopepD_reg_2"/>
    <property type="match status" value="1"/>
</dbReference>
<feature type="signal peptide" evidence="1">
    <location>
        <begin position="1"/>
        <end position="19"/>
    </location>
</feature>